<keyword evidence="12" id="KW-0472">Membrane</keyword>
<evidence type="ECO:0000256" key="13">
    <source>
        <dbReference type="ARBA" id="ARBA00023160"/>
    </source>
</evidence>
<reference evidence="20" key="1">
    <citation type="journal article" date="2016" name="Sci. Rep.">
        <title>Molecular characterization of firefly nuptial gifts: a multi-omics approach sheds light on postcopulatory sexual selection.</title>
        <authorList>
            <person name="Al-Wathiqui N."/>
            <person name="Fallon T.R."/>
            <person name="South A."/>
            <person name="Weng J.K."/>
            <person name="Lewis S.M."/>
        </authorList>
    </citation>
    <scope>NUCLEOTIDE SEQUENCE</scope>
</reference>
<organism evidence="20">
    <name type="scientific">Photinus pyralis</name>
    <name type="common">Common eastern firefly</name>
    <name type="synonym">Lampyris pyralis</name>
    <dbReference type="NCBI Taxonomy" id="7054"/>
    <lineage>
        <taxon>Eukaryota</taxon>
        <taxon>Metazoa</taxon>
        <taxon>Ecdysozoa</taxon>
        <taxon>Arthropoda</taxon>
        <taxon>Hexapoda</taxon>
        <taxon>Insecta</taxon>
        <taxon>Pterygota</taxon>
        <taxon>Neoptera</taxon>
        <taxon>Endopterygota</taxon>
        <taxon>Coleoptera</taxon>
        <taxon>Polyphaga</taxon>
        <taxon>Elateriformia</taxon>
        <taxon>Elateroidea</taxon>
        <taxon>Lampyridae</taxon>
        <taxon>Lampyrinae</taxon>
        <taxon>Photinus</taxon>
    </lineage>
</organism>
<keyword evidence="8" id="KW-0812">Transmembrane</keyword>
<dbReference type="AlphaFoldDB" id="A0A1Y1N639"/>
<evidence type="ECO:0000256" key="16">
    <source>
        <dbReference type="ARBA" id="ARBA00023931"/>
    </source>
</evidence>
<accession>A0A1Y1N639</accession>
<comment type="catalytic activity">
    <reaction evidence="15">
        <text>prostaglandin H2 = (12S)-hydroxy-(5Z,8E,10E)-heptadecatrienoate + malonaldehyde</text>
        <dbReference type="Rhea" id="RHEA:48644"/>
        <dbReference type="ChEBI" id="CHEBI:57405"/>
        <dbReference type="ChEBI" id="CHEBI:90694"/>
        <dbReference type="ChEBI" id="CHEBI:566274"/>
    </reaction>
    <physiologicalReaction direction="left-to-right" evidence="15">
        <dbReference type="Rhea" id="RHEA:48645"/>
    </physiologicalReaction>
</comment>
<evidence type="ECO:0000256" key="11">
    <source>
        <dbReference type="ARBA" id="ARBA00023098"/>
    </source>
</evidence>
<evidence type="ECO:0000256" key="2">
    <source>
        <dbReference type="ARBA" id="ARBA00007409"/>
    </source>
</evidence>
<dbReference type="SFLD" id="SFLDG01182">
    <property type="entry name" value="Prostaglandin_E_synthase_like"/>
    <property type="match status" value="1"/>
</dbReference>
<comment type="catalytic activity">
    <reaction evidence="16">
        <text>prostaglandin H2 = prostaglandin E2</text>
        <dbReference type="Rhea" id="RHEA:12893"/>
        <dbReference type="ChEBI" id="CHEBI:57405"/>
        <dbReference type="ChEBI" id="CHEBI:606564"/>
        <dbReference type="EC" id="5.3.99.3"/>
    </reaction>
    <physiologicalReaction direction="left-to-right" evidence="16">
        <dbReference type="Rhea" id="RHEA:12894"/>
    </physiologicalReaction>
</comment>
<evidence type="ECO:0000259" key="19">
    <source>
        <dbReference type="Pfam" id="PF13417"/>
    </source>
</evidence>
<keyword evidence="14" id="KW-0413">Isomerase</keyword>
<dbReference type="GO" id="GO:0001516">
    <property type="term" value="P:prostaglandin biosynthetic process"/>
    <property type="evidence" value="ECO:0007669"/>
    <property type="project" value="UniProtKB-UniPathway"/>
</dbReference>
<dbReference type="InterPro" id="IPR034335">
    <property type="entry name" value="PGES2_C"/>
</dbReference>
<feature type="domain" description="GST N-terminal" evidence="19">
    <location>
        <begin position="152"/>
        <end position="220"/>
    </location>
</feature>
<dbReference type="SFLD" id="SFLDG01203">
    <property type="entry name" value="Prostaglandin_E_synthase_like1"/>
    <property type="match status" value="1"/>
</dbReference>
<dbReference type="SUPFAM" id="SSF47616">
    <property type="entry name" value="GST C-terminal domain-like"/>
    <property type="match status" value="1"/>
</dbReference>
<dbReference type="GO" id="GO:0050220">
    <property type="term" value="F:prostaglandin-E synthase activity"/>
    <property type="evidence" value="ECO:0007669"/>
    <property type="project" value="UniProtKB-EC"/>
</dbReference>
<keyword evidence="9" id="KW-0276">Fatty acid metabolism</keyword>
<dbReference type="InterPro" id="IPR004045">
    <property type="entry name" value="Glutathione_S-Trfase_N"/>
</dbReference>
<evidence type="ECO:0000256" key="7">
    <source>
        <dbReference type="ARBA" id="ARBA00022585"/>
    </source>
</evidence>
<dbReference type="InterPro" id="IPR011767">
    <property type="entry name" value="GLR_AS"/>
</dbReference>
<evidence type="ECO:0000256" key="10">
    <source>
        <dbReference type="ARBA" id="ARBA00022989"/>
    </source>
</evidence>
<evidence type="ECO:0000256" key="4">
    <source>
        <dbReference type="ARBA" id="ARBA00019474"/>
    </source>
</evidence>
<evidence type="ECO:0000256" key="15">
    <source>
        <dbReference type="ARBA" id="ARBA00023930"/>
    </source>
</evidence>
<evidence type="ECO:0000256" key="17">
    <source>
        <dbReference type="ARBA" id="ARBA00031041"/>
    </source>
</evidence>
<dbReference type="CDD" id="cd03197">
    <property type="entry name" value="GST_C_mPGES2"/>
    <property type="match status" value="1"/>
</dbReference>
<dbReference type="GO" id="GO:0012505">
    <property type="term" value="C:endomembrane system"/>
    <property type="evidence" value="ECO:0007669"/>
    <property type="project" value="UniProtKB-SubCell"/>
</dbReference>
<evidence type="ECO:0000256" key="14">
    <source>
        <dbReference type="ARBA" id="ARBA00023235"/>
    </source>
</evidence>
<comment type="similarity">
    <text evidence="2">Belongs to the GST superfamily.</text>
</comment>
<keyword evidence="7" id="KW-0643">Prostaglandin biosynthesis</keyword>
<dbReference type="InterPro" id="IPR036282">
    <property type="entry name" value="Glutathione-S-Trfase_C_sf"/>
</dbReference>
<evidence type="ECO:0000256" key="3">
    <source>
        <dbReference type="ARBA" id="ARBA00012203"/>
    </source>
</evidence>
<evidence type="ECO:0000256" key="6">
    <source>
        <dbReference type="ARBA" id="ARBA00022516"/>
    </source>
</evidence>
<dbReference type="PROSITE" id="PS51354">
    <property type="entry name" value="GLUTAREDOXIN_2"/>
    <property type="match status" value="1"/>
</dbReference>
<keyword evidence="11" id="KW-0443">Lipid metabolism</keyword>
<dbReference type="Gene3D" id="1.20.1050.10">
    <property type="match status" value="1"/>
</dbReference>
<dbReference type="InterPro" id="IPR034334">
    <property type="entry name" value="PGES2"/>
</dbReference>
<dbReference type="SFLD" id="SFLDS00019">
    <property type="entry name" value="Glutathione_Transferase_(cytos"/>
    <property type="match status" value="1"/>
</dbReference>
<evidence type="ECO:0000256" key="5">
    <source>
        <dbReference type="ARBA" id="ARBA00022501"/>
    </source>
</evidence>
<keyword evidence="6" id="KW-0444">Lipid biosynthesis</keyword>
<keyword evidence="13" id="KW-0275">Fatty acid biosynthesis</keyword>
<dbReference type="PANTHER" id="PTHR12782">
    <property type="entry name" value="MICROSOMAL PROSTAGLANDIN E SYNTHASE-2"/>
    <property type="match status" value="1"/>
</dbReference>
<dbReference type="Gene3D" id="3.40.30.10">
    <property type="entry name" value="Glutaredoxin"/>
    <property type="match status" value="1"/>
</dbReference>
<dbReference type="UniPathway" id="UPA00662"/>
<evidence type="ECO:0000256" key="1">
    <source>
        <dbReference type="ARBA" id="ARBA00004702"/>
    </source>
</evidence>
<sequence length="431" mass="49487">MSILGYIVRHAVRQPYTPLYLCTLRFTAHAKSDPVHRTENITSCQTKMNFSLRGSGFFFRRSKELLNIAGNKRSVTTGVSTVNLRNVIKLSLYGAGIGTIIGGSYSIYKLNKPRAHILNRETNLPLLEEAPDVTVSRKVQVANDQSGLKLTLYQYQTCPFCCKVRAFLDYHGISYDVVEVDPVLRQSVKWSTYKKVPILLAQVDNGYQIFQDSSMIVSALSSYIRERGRELQDITKSYPQISFIDENGTTKNEIMNRYFLMYDQPELKGLNTKEVNEERKWRKWADDVLVHTLSPNVYRTLDEAVQSFTWFSHVGEWDKHFPAWERYFIIYVGAFAMWMIGKRLKARHNLKDNVRISLYDECNYFAREVKVKGTPFMGGGNPNLADLAVYGILSSIEGCAAFQDALNNSNIKSWYFRMKTVVNEHQGSQFV</sequence>
<protein>
    <recommendedName>
        <fullName evidence="4">Prostaglandin E synthase 2</fullName>
        <ecNumber evidence="3">5.3.99.3</ecNumber>
    </recommendedName>
    <alternativeName>
        <fullName evidence="17">Microsomal prostaglandin E synthase 2</fullName>
    </alternativeName>
</protein>
<keyword evidence="5" id="KW-0644">Prostaglandin metabolism</keyword>
<dbReference type="EC" id="5.3.99.3" evidence="3"/>
<dbReference type="Gene3D" id="6.20.200.30">
    <property type="match status" value="1"/>
</dbReference>
<name>A0A1Y1N639_PHOPY</name>
<dbReference type="InterPro" id="IPR040079">
    <property type="entry name" value="Glutathione_S-Trfase"/>
</dbReference>
<keyword evidence="10" id="KW-1133">Transmembrane helix</keyword>
<dbReference type="EMBL" id="GEZM01012112">
    <property type="protein sequence ID" value="JAV93189.1"/>
    <property type="molecule type" value="Transcribed_RNA"/>
</dbReference>
<dbReference type="InterPro" id="IPR036249">
    <property type="entry name" value="Thioredoxin-like_sf"/>
</dbReference>
<dbReference type="GO" id="GO:0005739">
    <property type="term" value="C:mitochondrion"/>
    <property type="evidence" value="ECO:0007669"/>
    <property type="project" value="TreeGrafter"/>
</dbReference>
<comment type="subcellular location">
    <subcellularLocation>
        <location evidence="18">Endomembrane system</location>
        <topology evidence="18">Single-pass membrane protein</topology>
    </subcellularLocation>
</comment>
<dbReference type="PANTHER" id="PTHR12782:SF5">
    <property type="entry name" value="PROSTAGLANDIN E SYNTHASE 2"/>
    <property type="match status" value="1"/>
</dbReference>
<evidence type="ECO:0000256" key="9">
    <source>
        <dbReference type="ARBA" id="ARBA00022832"/>
    </source>
</evidence>
<evidence type="ECO:0000256" key="12">
    <source>
        <dbReference type="ARBA" id="ARBA00023136"/>
    </source>
</evidence>
<dbReference type="Pfam" id="PF13417">
    <property type="entry name" value="GST_N_3"/>
    <property type="match status" value="1"/>
</dbReference>
<dbReference type="PROSITE" id="PS00195">
    <property type="entry name" value="GLUTAREDOXIN_1"/>
    <property type="match status" value="1"/>
</dbReference>
<evidence type="ECO:0000256" key="8">
    <source>
        <dbReference type="ARBA" id="ARBA00022692"/>
    </source>
</evidence>
<evidence type="ECO:0000313" key="20">
    <source>
        <dbReference type="EMBL" id="JAV93189.1"/>
    </source>
</evidence>
<proteinExistence type="inferred from homology"/>
<comment type="pathway">
    <text evidence="1">Lipid metabolism; prostaglandin biosynthesis.</text>
</comment>
<evidence type="ECO:0000256" key="18">
    <source>
        <dbReference type="ARBA" id="ARBA00037847"/>
    </source>
</evidence>
<dbReference type="SUPFAM" id="SSF52833">
    <property type="entry name" value="Thioredoxin-like"/>
    <property type="match status" value="1"/>
</dbReference>